<dbReference type="AlphaFoldDB" id="G7YNT2"/>
<dbReference type="Proteomes" id="UP000008909">
    <property type="component" value="Unassembled WGS sequence"/>
</dbReference>
<keyword evidence="2" id="KW-1185">Reference proteome</keyword>
<reference evidence="1" key="1">
    <citation type="journal article" date="2011" name="Genome Biol.">
        <title>The draft genome of the carcinogenic human liver fluke Clonorchis sinensis.</title>
        <authorList>
            <person name="Wang X."/>
            <person name="Chen W."/>
            <person name="Huang Y."/>
            <person name="Sun J."/>
            <person name="Men J."/>
            <person name="Liu H."/>
            <person name="Luo F."/>
            <person name="Guo L."/>
            <person name="Lv X."/>
            <person name="Deng C."/>
            <person name="Zhou C."/>
            <person name="Fan Y."/>
            <person name="Li X."/>
            <person name="Huang L."/>
            <person name="Hu Y."/>
            <person name="Liang C."/>
            <person name="Hu X."/>
            <person name="Xu J."/>
            <person name="Yu X."/>
        </authorList>
    </citation>
    <scope>NUCLEOTIDE SEQUENCE [LARGE SCALE GENOMIC DNA]</scope>
    <source>
        <strain evidence="1">Henan</strain>
    </source>
</reference>
<gene>
    <name evidence="1" type="ORF">CLF_104205</name>
</gene>
<evidence type="ECO:0000313" key="2">
    <source>
        <dbReference type="Proteomes" id="UP000008909"/>
    </source>
</evidence>
<reference key="2">
    <citation type="submission" date="2011-10" db="EMBL/GenBank/DDBJ databases">
        <title>The genome and transcriptome sequence of Clonorchis sinensis provide insights into the carcinogenic liver fluke.</title>
        <authorList>
            <person name="Wang X."/>
            <person name="Huang Y."/>
            <person name="Chen W."/>
            <person name="Liu H."/>
            <person name="Guo L."/>
            <person name="Chen Y."/>
            <person name="Luo F."/>
            <person name="Zhou W."/>
            <person name="Sun J."/>
            <person name="Mao Q."/>
            <person name="Liang P."/>
            <person name="Zhou C."/>
            <person name="Tian Y."/>
            <person name="Men J."/>
            <person name="Lv X."/>
            <person name="Huang L."/>
            <person name="Zhou J."/>
            <person name="Hu Y."/>
            <person name="Li R."/>
            <person name="Zhang F."/>
            <person name="Lei H."/>
            <person name="Li X."/>
            <person name="Hu X."/>
            <person name="Liang C."/>
            <person name="Xu J."/>
            <person name="Wu Z."/>
            <person name="Yu X."/>
        </authorList>
    </citation>
    <scope>NUCLEOTIDE SEQUENCE</scope>
    <source>
        <strain>Henan</strain>
    </source>
</reference>
<evidence type="ECO:0000313" key="1">
    <source>
        <dbReference type="EMBL" id="GAA54613.1"/>
    </source>
</evidence>
<proteinExistence type="predicted"/>
<name>G7YNT2_CLOSI</name>
<protein>
    <submittedName>
        <fullName evidence="1">Uncharacterized protein</fullName>
    </submittedName>
</protein>
<organism evidence="1 2">
    <name type="scientific">Clonorchis sinensis</name>
    <name type="common">Chinese liver fluke</name>
    <dbReference type="NCBI Taxonomy" id="79923"/>
    <lineage>
        <taxon>Eukaryota</taxon>
        <taxon>Metazoa</taxon>
        <taxon>Spiralia</taxon>
        <taxon>Lophotrochozoa</taxon>
        <taxon>Platyhelminthes</taxon>
        <taxon>Trematoda</taxon>
        <taxon>Digenea</taxon>
        <taxon>Opisthorchiida</taxon>
        <taxon>Opisthorchiata</taxon>
        <taxon>Opisthorchiidae</taxon>
        <taxon>Clonorchis</taxon>
    </lineage>
</organism>
<sequence length="230" mass="26197">MQLAVQSALRRALLPEFKDNLTNNTAIRPWKVFIYINRRRSRSAIVRLPLIYGRETWSPRVHGIRELKVFDRCCSRCVRTFYGSTKYPTQCLENAVPALTERDSHATGYSHCGFLQSFLVEHMIFLHIPGQCAIDLLGTAALRNRKNGPHTYVVFPNSSVIFGKGVSVFPEYNGFDSEFSKASVQPEEIVLEILEICVNSVLSYGLDLHIQTISRNPSHRNLFGNRCLSY</sequence>
<accession>G7YNT2</accession>
<dbReference type="EMBL" id="DF143907">
    <property type="protein sequence ID" value="GAA54613.1"/>
    <property type="molecule type" value="Genomic_DNA"/>
</dbReference>